<feature type="transmembrane region" description="Helical" evidence="1">
    <location>
        <begin position="167"/>
        <end position="187"/>
    </location>
</feature>
<protein>
    <submittedName>
        <fullName evidence="3">Phosphatase PAP2 family protein</fullName>
    </submittedName>
</protein>
<feature type="transmembrane region" description="Helical" evidence="1">
    <location>
        <begin position="12"/>
        <end position="32"/>
    </location>
</feature>
<dbReference type="SUPFAM" id="SSF48317">
    <property type="entry name" value="Acid phosphatase/Vanadium-dependent haloperoxidase"/>
    <property type="match status" value="1"/>
</dbReference>
<organism evidence="3 4">
    <name type="scientific">Flavobacterium supellecticarium</name>
    <dbReference type="NCBI Taxonomy" id="2565924"/>
    <lineage>
        <taxon>Bacteria</taxon>
        <taxon>Pseudomonadati</taxon>
        <taxon>Bacteroidota</taxon>
        <taxon>Flavobacteriia</taxon>
        <taxon>Flavobacteriales</taxon>
        <taxon>Flavobacteriaceae</taxon>
        <taxon>Flavobacterium</taxon>
    </lineage>
</organism>
<dbReference type="CDD" id="cd01610">
    <property type="entry name" value="PAP2_like"/>
    <property type="match status" value="1"/>
</dbReference>
<feature type="domain" description="Phosphatidic acid phosphatase type 2/haloperoxidase" evidence="2">
    <location>
        <begin position="89"/>
        <end position="210"/>
    </location>
</feature>
<dbReference type="PANTHER" id="PTHR14969:SF13">
    <property type="entry name" value="AT30094P"/>
    <property type="match status" value="1"/>
</dbReference>
<dbReference type="OrthoDB" id="9801622at2"/>
<evidence type="ECO:0000256" key="1">
    <source>
        <dbReference type="SAM" id="Phobius"/>
    </source>
</evidence>
<comment type="caution">
    <text evidence="3">The sequence shown here is derived from an EMBL/GenBank/DDBJ whole genome shotgun (WGS) entry which is preliminary data.</text>
</comment>
<dbReference type="InterPro" id="IPR000326">
    <property type="entry name" value="PAP2/HPO"/>
</dbReference>
<keyword evidence="4" id="KW-1185">Reference proteome</keyword>
<reference evidence="3 4" key="1">
    <citation type="submission" date="2019-04" db="EMBL/GenBank/DDBJ databases">
        <title>Flavobacterium sp. nov. isolated from construction timber.</title>
        <authorList>
            <person name="Lin S.-Y."/>
            <person name="Chang C.-T."/>
            <person name="Young C.-C."/>
        </authorList>
    </citation>
    <scope>NUCLEOTIDE SEQUENCE [LARGE SCALE GENOMIC DNA]</scope>
    <source>
        <strain evidence="3 4">CC-CTC003</strain>
    </source>
</reference>
<feature type="transmembrane region" description="Helical" evidence="1">
    <location>
        <begin position="252"/>
        <end position="269"/>
    </location>
</feature>
<sequence length="275" mass="31419">MNTKISTNYSKLRVFLFLVPLFLLITIVLFLYQQHALSINSYTKIQQDSFFYINHHLGSYPNLQFNLTQFGDCLISLSLLSLFIVYAPKIWEAFLSASLISCLLTRLLKSLFAIPRPAATFDHSKFIITGEILSGNNSLPSGHAITIFTAHTVLMFAFMPKKLSPKIIWFFLAILIGLILVFTRVGVGAHYPIDVIVGSIIGYISGLLGIFISRKYKIWAWVNDKKYYPVFIVLFLICAVILINRIIHENLIIFYLSLICLLFSTYKIIKVYVQK</sequence>
<dbReference type="Proteomes" id="UP000307507">
    <property type="component" value="Unassembled WGS sequence"/>
</dbReference>
<feature type="transmembrane region" description="Helical" evidence="1">
    <location>
        <begin position="226"/>
        <end position="246"/>
    </location>
</feature>
<dbReference type="InterPro" id="IPR036938">
    <property type="entry name" value="PAP2/HPO_sf"/>
</dbReference>
<keyword evidence="1" id="KW-0472">Membrane</keyword>
<dbReference type="AlphaFoldDB" id="A0A4S4A5S9"/>
<evidence type="ECO:0000313" key="4">
    <source>
        <dbReference type="Proteomes" id="UP000307507"/>
    </source>
</evidence>
<accession>A0A4S4A5S9</accession>
<keyword evidence="1" id="KW-0812">Transmembrane</keyword>
<proteinExistence type="predicted"/>
<dbReference type="RefSeq" id="WP_136401818.1">
    <property type="nucleotide sequence ID" value="NZ_SSNZ01000001.1"/>
</dbReference>
<feature type="transmembrane region" description="Helical" evidence="1">
    <location>
        <begin position="193"/>
        <end position="214"/>
    </location>
</feature>
<feature type="transmembrane region" description="Helical" evidence="1">
    <location>
        <begin position="93"/>
        <end position="114"/>
    </location>
</feature>
<evidence type="ECO:0000259" key="2">
    <source>
        <dbReference type="SMART" id="SM00014"/>
    </source>
</evidence>
<evidence type="ECO:0000313" key="3">
    <source>
        <dbReference type="EMBL" id="THF53295.1"/>
    </source>
</evidence>
<dbReference type="Pfam" id="PF01569">
    <property type="entry name" value="PAP2"/>
    <property type="match status" value="1"/>
</dbReference>
<dbReference type="PANTHER" id="PTHR14969">
    <property type="entry name" value="SPHINGOSINE-1-PHOSPHATE PHOSPHOHYDROLASE"/>
    <property type="match status" value="1"/>
</dbReference>
<dbReference type="EMBL" id="SSNZ01000001">
    <property type="protein sequence ID" value="THF53295.1"/>
    <property type="molecule type" value="Genomic_DNA"/>
</dbReference>
<gene>
    <name evidence="3" type="ORF">E6C50_03585</name>
</gene>
<feature type="transmembrane region" description="Helical" evidence="1">
    <location>
        <begin position="67"/>
        <end position="86"/>
    </location>
</feature>
<dbReference type="SMART" id="SM00014">
    <property type="entry name" value="acidPPc"/>
    <property type="match status" value="1"/>
</dbReference>
<keyword evidence="1" id="KW-1133">Transmembrane helix</keyword>
<name>A0A4S4A5S9_9FLAO</name>
<dbReference type="Gene3D" id="1.20.144.10">
    <property type="entry name" value="Phosphatidic acid phosphatase type 2/haloperoxidase"/>
    <property type="match status" value="1"/>
</dbReference>